<dbReference type="GeneID" id="70238165"/>
<reference evidence="2" key="1">
    <citation type="journal article" date="2021" name="Open Biol.">
        <title>Shared evolutionary footprints suggest mitochondrial oxidative damage underlies multiple complex I losses in fungi.</title>
        <authorList>
            <person name="Schikora-Tamarit M.A."/>
            <person name="Marcet-Houben M."/>
            <person name="Nosek J."/>
            <person name="Gabaldon T."/>
        </authorList>
    </citation>
    <scope>NUCLEOTIDE SEQUENCE</scope>
    <source>
        <strain evidence="2">CBS6075</strain>
    </source>
</reference>
<organism evidence="2 3">
    <name type="scientific">Ogataea philodendri</name>
    <dbReference type="NCBI Taxonomy" id="1378263"/>
    <lineage>
        <taxon>Eukaryota</taxon>
        <taxon>Fungi</taxon>
        <taxon>Dikarya</taxon>
        <taxon>Ascomycota</taxon>
        <taxon>Saccharomycotina</taxon>
        <taxon>Pichiomycetes</taxon>
        <taxon>Pichiales</taxon>
        <taxon>Pichiaceae</taxon>
        <taxon>Ogataea</taxon>
    </lineage>
</organism>
<gene>
    <name evidence="2" type="ORF">OGAPHI_006201</name>
</gene>
<accession>A0A9P8NYU5</accession>
<name>A0A9P8NYU5_9ASCO</name>
<comment type="caution">
    <text evidence="2">The sequence shown here is derived from an EMBL/GenBank/DDBJ whole genome shotgun (WGS) entry which is preliminary data.</text>
</comment>
<keyword evidence="3" id="KW-1185">Reference proteome</keyword>
<protein>
    <submittedName>
        <fullName evidence="2">Uncharacterized protein</fullName>
    </submittedName>
</protein>
<dbReference type="EMBL" id="JAEUBE010000414">
    <property type="protein sequence ID" value="KAH3662020.1"/>
    <property type="molecule type" value="Genomic_DNA"/>
</dbReference>
<reference evidence="2" key="2">
    <citation type="submission" date="2021-01" db="EMBL/GenBank/DDBJ databases">
        <authorList>
            <person name="Schikora-Tamarit M.A."/>
        </authorList>
    </citation>
    <scope>NUCLEOTIDE SEQUENCE</scope>
    <source>
        <strain evidence="2">CBS6075</strain>
    </source>
</reference>
<evidence type="ECO:0000313" key="3">
    <source>
        <dbReference type="Proteomes" id="UP000769157"/>
    </source>
</evidence>
<feature type="region of interest" description="Disordered" evidence="1">
    <location>
        <begin position="1"/>
        <end position="32"/>
    </location>
</feature>
<evidence type="ECO:0000313" key="2">
    <source>
        <dbReference type="EMBL" id="KAH3662020.1"/>
    </source>
</evidence>
<dbReference type="Proteomes" id="UP000769157">
    <property type="component" value="Unassembled WGS sequence"/>
</dbReference>
<evidence type="ECO:0000256" key="1">
    <source>
        <dbReference type="SAM" id="MobiDB-lite"/>
    </source>
</evidence>
<feature type="compositionally biased region" description="Polar residues" evidence="1">
    <location>
        <begin position="1"/>
        <end position="18"/>
    </location>
</feature>
<sequence length="108" mass="12178">MMGSSESGQVGQQLANSSEIEENEQKVETSATKNGIGTRQFKLLLELIQNFKALGLLKRLDPMQLRSTYAVDLSEGALHLRRDFGKVHCKEIIAINFQHRNFIYGVQI</sequence>
<proteinExistence type="predicted"/>
<dbReference type="RefSeq" id="XP_046059124.1">
    <property type="nucleotide sequence ID" value="XM_046207464.1"/>
</dbReference>
<dbReference type="AlphaFoldDB" id="A0A9P8NYU5"/>